<dbReference type="Pfam" id="PF16911">
    <property type="entry name" value="PapA_C"/>
    <property type="match status" value="1"/>
</dbReference>
<evidence type="ECO:0000256" key="8">
    <source>
        <dbReference type="ARBA" id="ARBA00023315"/>
    </source>
</evidence>
<evidence type="ECO:0000256" key="11">
    <source>
        <dbReference type="ARBA" id="ARBA00033407"/>
    </source>
</evidence>
<evidence type="ECO:0000256" key="7">
    <source>
        <dbReference type="ARBA" id="ARBA00022679"/>
    </source>
</evidence>
<gene>
    <name evidence="14" type="ORF">EDM21_19385</name>
</gene>
<dbReference type="RefSeq" id="WP_157338096.1">
    <property type="nucleotide sequence ID" value="NZ_RHLK01000014.1"/>
</dbReference>
<dbReference type="PANTHER" id="PTHR28037:SF1">
    <property type="entry name" value="ALCOHOL O-ACETYLTRANSFERASE 1-RELATED"/>
    <property type="match status" value="1"/>
</dbReference>
<comment type="catalytic activity">
    <reaction evidence="2">
        <text>2 a mycocerosyl-[mycocerosic acid synthase] + a phenolphthiocerol = a dimycocerosyl phenolphthiocerol + 2 holo-[mycocerosic acid synthase].</text>
        <dbReference type="EC" id="2.3.1.282"/>
    </reaction>
</comment>
<evidence type="ECO:0000259" key="12">
    <source>
        <dbReference type="Pfam" id="PF00668"/>
    </source>
</evidence>
<dbReference type="EC" id="2.3.1.282" evidence="5"/>
<name>A0A7X3FL23_9BACL</name>
<evidence type="ECO:0000256" key="5">
    <source>
        <dbReference type="ARBA" id="ARBA00012866"/>
    </source>
</evidence>
<evidence type="ECO:0000313" key="15">
    <source>
        <dbReference type="Proteomes" id="UP000490800"/>
    </source>
</evidence>
<keyword evidence="15" id="KW-1185">Reference proteome</keyword>
<evidence type="ECO:0000256" key="10">
    <source>
        <dbReference type="ARBA" id="ARBA00032317"/>
    </source>
</evidence>
<protein>
    <recommendedName>
        <fullName evidence="6">Phthiocerol/phthiodiolone dimycocerosyl transferase</fullName>
        <ecNumber evidence="5">2.3.1.282</ecNumber>
    </recommendedName>
    <alternativeName>
        <fullName evidence="11">Acyltransferase PapA5</fullName>
    </alternativeName>
    <alternativeName>
        <fullName evidence="9">Phthiocerol/phthiodiolone O-acyltransferase</fullName>
    </alternativeName>
    <alternativeName>
        <fullName evidence="10">Polyketide synthase-associated protein A5</fullName>
    </alternativeName>
</protein>
<organism evidence="14 15">
    <name type="scientific">Paenibacillus lutrae</name>
    <dbReference type="NCBI Taxonomy" id="2078573"/>
    <lineage>
        <taxon>Bacteria</taxon>
        <taxon>Bacillati</taxon>
        <taxon>Bacillota</taxon>
        <taxon>Bacilli</taxon>
        <taxon>Bacillales</taxon>
        <taxon>Paenibacillaceae</taxon>
        <taxon>Paenibacillus</taxon>
    </lineage>
</organism>
<evidence type="ECO:0000313" key="14">
    <source>
        <dbReference type="EMBL" id="MVP01661.1"/>
    </source>
</evidence>
<evidence type="ECO:0000256" key="6">
    <source>
        <dbReference type="ARBA" id="ARBA00013449"/>
    </source>
</evidence>
<comment type="catalytic activity">
    <reaction evidence="1">
        <text>2 a mycocerosyl-[mycocerosic acid synthase] + a phthiocerol = a dimycocerosyl phthiocerol + 2 holo-[mycocerosic acid synthase].</text>
        <dbReference type="EC" id="2.3.1.282"/>
    </reaction>
</comment>
<keyword evidence="7" id="KW-0808">Transferase</keyword>
<reference evidence="14 15" key="1">
    <citation type="journal article" date="2019" name="Microorganisms">
        <title>Paenibacillus lutrae sp. nov., A Chitinolytic Species Isolated from A River Otter in Castril Natural Park, Granada, Spain.</title>
        <authorList>
            <person name="Rodriguez M."/>
            <person name="Reina J.C."/>
            <person name="Bejar V."/>
            <person name="Llamas I."/>
        </authorList>
    </citation>
    <scope>NUCLEOTIDE SEQUENCE [LARGE SCALE GENOMIC DNA]</scope>
    <source>
        <strain evidence="14 15">N10</strain>
    </source>
</reference>
<evidence type="ECO:0000256" key="2">
    <source>
        <dbReference type="ARBA" id="ARBA00000625"/>
    </source>
</evidence>
<dbReference type="SUPFAM" id="SSF52777">
    <property type="entry name" value="CoA-dependent acyltransferases"/>
    <property type="match status" value="2"/>
</dbReference>
<dbReference type="Gene3D" id="3.30.559.30">
    <property type="entry name" value="Nonribosomal peptide synthetase, condensation domain"/>
    <property type="match status" value="1"/>
</dbReference>
<dbReference type="PANTHER" id="PTHR28037">
    <property type="entry name" value="ALCOHOL O-ACETYLTRANSFERASE 1-RELATED"/>
    <property type="match status" value="1"/>
</dbReference>
<sequence>MSLTINDCDKNSLPSRYPATPSDLFNYIASYHVSDQVIGYVLHFKQRINLLTLEKAMKITVQLEPVLGCRFVEDPLQPYWQVRDDAEDLRLCTLLELAAGESSQSAVCAYFTETFDRQHSPLVQARLIRGKEDTLCVKIFHACSDGAGLKAYIALLAEVYSGLAAEQSGTEPRLAEARGKCRDHGPLFSTLGIRDIHAAFDPGQMKQAAWMFPSLPGELARPRVAIRQLEGERLERIYAYAKRHGATVNDLLSAALFRGLLRTADYDRSLPQTASVTVDLRRFLPSGTMAAVSNLSGMGYLTLEHCESEPFADTLLRVSGQLTQWKQNLPGIQTAISMELIAQAGYAGALQWLGEQARQGASSGRAIPGLTNFGRLSASAVSFGSAEAYRAYMLSPVQYAPNFALGASTYRDVLTLTIGYYESATSTRAVESFLDDMTEELAALR</sequence>
<evidence type="ECO:0000256" key="1">
    <source>
        <dbReference type="ARBA" id="ARBA00000026"/>
    </source>
</evidence>
<keyword evidence="8" id="KW-0012">Acyltransferase</keyword>
<dbReference type="EMBL" id="RHLK01000014">
    <property type="protein sequence ID" value="MVP01661.1"/>
    <property type="molecule type" value="Genomic_DNA"/>
</dbReference>
<dbReference type="AlphaFoldDB" id="A0A7X3FL23"/>
<dbReference type="GO" id="GO:0016746">
    <property type="term" value="F:acyltransferase activity"/>
    <property type="evidence" value="ECO:0007669"/>
    <property type="project" value="UniProtKB-KW"/>
</dbReference>
<comment type="caution">
    <text evidence="14">The sequence shown here is derived from an EMBL/GenBank/DDBJ whole genome shotgun (WGS) entry which is preliminary data.</text>
</comment>
<evidence type="ECO:0000256" key="4">
    <source>
        <dbReference type="ARBA" id="ARBA00006558"/>
    </source>
</evidence>
<feature type="domain" description="Phthiocerol/phthiodiolone dimycocerosyl transferase C-terminal" evidence="13">
    <location>
        <begin position="222"/>
        <end position="306"/>
    </location>
</feature>
<accession>A0A7X3FL23</accession>
<dbReference type="InterPro" id="IPR001242">
    <property type="entry name" value="Condensation_dom"/>
</dbReference>
<dbReference type="GO" id="GO:0008610">
    <property type="term" value="P:lipid biosynthetic process"/>
    <property type="evidence" value="ECO:0007669"/>
    <property type="project" value="UniProtKB-ARBA"/>
</dbReference>
<feature type="domain" description="Condensation" evidence="12">
    <location>
        <begin position="40"/>
        <end position="172"/>
    </location>
</feature>
<dbReference type="InterPro" id="IPR023213">
    <property type="entry name" value="CAT-like_dom_sf"/>
</dbReference>
<dbReference type="InterPro" id="IPR031641">
    <property type="entry name" value="PapA_C"/>
</dbReference>
<evidence type="ECO:0000259" key="13">
    <source>
        <dbReference type="Pfam" id="PF16911"/>
    </source>
</evidence>
<dbReference type="Pfam" id="PF00668">
    <property type="entry name" value="Condensation"/>
    <property type="match status" value="1"/>
</dbReference>
<evidence type="ECO:0000256" key="9">
    <source>
        <dbReference type="ARBA" id="ARBA00030465"/>
    </source>
</evidence>
<dbReference type="OrthoDB" id="7321121at2"/>
<comment type="catalytic activity">
    <reaction evidence="3">
        <text>2 a mycocerosyl-[mycocerosic acid synthase] + a phthiodiolone = a dimycocerosyl phthiodiolone + 2 holo-[mycocerosic acid synthase].</text>
        <dbReference type="EC" id="2.3.1.282"/>
    </reaction>
</comment>
<comment type="similarity">
    <text evidence="4">Belongs to the acyltransferase PapA5 family.</text>
</comment>
<dbReference type="InterPro" id="IPR052058">
    <property type="entry name" value="Alcohol_O-acetyltransferase"/>
</dbReference>
<dbReference type="Proteomes" id="UP000490800">
    <property type="component" value="Unassembled WGS sequence"/>
</dbReference>
<evidence type="ECO:0000256" key="3">
    <source>
        <dbReference type="ARBA" id="ARBA00001907"/>
    </source>
</evidence>
<dbReference type="Gene3D" id="3.30.559.10">
    <property type="entry name" value="Chloramphenicol acetyltransferase-like domain"/>
    <property type="match status" value="1"/>
</dbReference>
<proteinExistence type="inferred from homology"/>